<keyword evidence="2" id="KW-0812">Transmembrane</keyword>
<dbReference type="AlphaFoldDB" id="A0A6A7A5W2"/>
<keyword evidence="2" id="KW-0472">Membrane</keyword>
<protein>
    <submittedName>
        <fullName evidence="3">Uncharacterized protein</fullName>
    </submittedName>
</protein>
<keyword evidence="2" id="KW-1133">Transmembrane helix</keyword>
<feature type="region of interest" description="Disordered" evidence="1">
    <location>
        <begin position="1"/>
        <end position="22"/>
    </location>
</feature>
<proteinExistence type="predicted"/>
<reference evidence="3" key="1">
    <citation type="journal article" date="2020" name="Stud. Mycol.">
        <title>101 Dothideomycetes genomes: a test case for predicting lifestyles and emergence of pathogens.</title>
        <authorList>
            <person name="Haridas S."/>
            <person name="Albert R."/>
            <person name="Binder M."/>
            <person name="Bloem J."/>
            <person name="Labutti K."/>
            <person name="Salamov A."/>
            <person name="Andreopoulos B."/>
            <person name="Baker S."/>
            <person name="Barry K."/>
            <person name="Bills G."/>
            <person name="Bluhm B."/>
            <person name="Cannon C."/>
            <person name="Castanera R."/>
            <person name="Culley D."/>
            <person name="Daum C."/>
            <person name="Ezra D."/>
            <person name="Gonzalez J."/>
            <person name="Henrissat B."/>
            <person name="Kuo A."/>
            <person name="Liang C."/>
            <person name="Lipzen A."/>
            <person name="Lutzoni F."/>
            <person name="Magnuson J."/>
            <person name="Mondo S."/>
            <person name="Nolan M."/>
            <person name="Ohm R."/>
            <person name="Pangilinan J."/>
            <person name="Park H.-J."/>
            <person name="Ramirez L."/>
            <person name="Alfaro M."/>
            <person name="Sun H."/>
            <person name="Tritt A."/>
            <person name="Yoshinaga Y."/>
            <person name="Zwiers L.-H."/>
            <person name="Turgeon B."/>
            <person name="Goodwin S."/>
            <person name="Spatafora J."/>
            <person name="Crous P."/>
            <person name="Grigoriev I."/>
        </authorList>
    </citation>
    <scope>NUCLEOTIDE SEQUENCE</scope>
    <source>
        <strain evidence="3">CBS 113818</strain>
    </source>
</reference>
<gene>
    <name evidence="3" type="ORF">CC86DRAFT_438858</name>
</gene>
<evidence type="ECO:0000313" key="3">
    <source>
        <dbReference type="EMBL" id="KAF2827975.1"/>
    </source>
</evidence>
<sequence length="299" mass="33765">MATGSYINIHRHSHASSPPPASYYHNHNNRKRLIRLFYLAVFASISFLLYAFLGNTFFNHATLHHSHVPAHWNATRPPSSIRIAIATILYNNTNEINTRASSCTAHWGATKTLRRENGMDTHALSSDILFIRVTPLAIRLVTQALAAVYTEPPRDWGRDVTASSLQFILEKGEYRDKVLYQLASWFNGTAAVFRQVWAATPIERLLKISRILDSTSFHQSSQAPSPSPVGVEAFWTSVAEAKQVLNDARDRGHREEIGAFRDEVKAVREGVEMRAWDSEGLKWEVQRLKVLVGLVRSYG</sequence>
<organism evidence="3 4">
    <name type="scientific">Ophiobolus disseminans</name>
    <dbReference type="NCBI Taxonomy" id="1469910"/>
    <lineage>
        <taxon>Eukaryota</taxon>
        <taxon>Fungi</taxon>
        <taxon>Dikarya</taxon>
        <taxon>Ascomycota</taxon>
        <taxon>Pezizomycotina</taxon>
        <taxon>Dothideomycetes</taxon>
        <taxon>Pleosporomycetidae</taxon>
        <taxon>Pleosporales</taxon>
        <taxon>Pleosporineae</taxon>
        <taxon>Phaeosphaeriaceae</taxon>
        <taxon>Ophiobolus</taxon>
    </lineage>
</organism>
<evidence type="ECO:0000313" key="4">
    <source>
        <dbReference type="Proteomes" id="UP000799424"/>
    </source>
</evidence>
<name>A0A6A7A5W2_9PLEO</name>
<dbReference type="EMBL" id="MU006223">
    <property type="protein sequence ID" value="KAF2827975.1"/>
    <property type="molecule type" value="Genomic_DNA"/>
</dbReference>
<accession>A0A6A7A5W2</accession>
<dbReference type="OrthoDB" id="407658at2759"/>
<evidence type="ECO:0000256" key="1">
    <source>
        <dbReference type="SAM" id="MobiDB-lite"/>
    </source>
</evidence>
<keyword evidence="4" id="KW-1185">Reference proteome</keyword>
<dbReference type="Proteomes" id="UP000799424">
    <property type="component" value="Unassembled WGS sequence"/>
</dbReference>
<feature type="transmembrane region" description="Helical" evidence="2">
    <location>
        <begin position="36"/>
        <end position="53"/>
    </location>
</feature>
<evidence type="ECO:0000256" key="2">
    <source>
        <dbReference type="SAM" id="Phobius"/>
    </source>
</evidence>